<keyword evidence="8" id="KW-1185">Reference proteome</keyword>
<organism evidence="7 8">
    <name type="scientific">Phytohabitans houttuyneae</name>
    <dbReference type="NCBI Taxonomy" id="1076126"/>
    <lineage>
        <taxon>Bacteria</taxon>
        <taxon>Bacillati</taxon>
        <taxon>Actinomycetota</taxon>
        <taxon>Actinomycetes</taxon>
        <taxon>Micromonosporales</taxon>
        <taxon>Micromonosporaceae</taxon>
    </lineage>
</organism>
<feature type="transmembrane region" description="Helical" evidence="5">
    <location>
        <begin position="21"/>
        <end position="43"/>
    </location>
</feature>
<feature type="region of interest" description="Disordered" evidence="4">
    <location>
        <begin position="579"/>
        <end position="666"/>
    </location>
</feature>
<comment type="caution">
    <text evidence="7">The sequence shown here is derived from an EMBL/GenBank/DDBJ whole genome shotgun (WGS) entry which is preliminary data.</text>
</comment>
<keyword evidence="2 3" id="KW-0067">ATP-binding</keyword>
<protein>
    <recommendedName>
        <fullName evidence="6">FtsK domain-containing protein</fullName>
    </recommendedName>
</protein>
<reference evidence="7 8" key="1">
    <citation type="submission" date="2020-03" db="EMBL/GenBank/DDBJ databases">
        <title>Whole genome shotgun sequence of Phytohabitans houttuyneae NBRC 108639.</title>
        <authorList>
            <person name="Komaki H."/>
            <person name="Tamura T."/>
        </authorList>
    </citation>
    <scope>NUCLEOTIDE SEQUENCE [LARGE SCALE GENOMIC DNA]</scope>
    <source>
        <strain evidence="7 8">NBRC 108639</strain>
    </source>
</reference>
<reference evidence="7 8" key="2">
    <citation type="submission" date="2020-03" db="EMBL/GenBank/DDBJ databases">
        <authorList>
            <person name="Ichikawa N."/>
            <person name="Kimura A."/>
            <person name="Kitahashi Y."/>
            <person name="Uohara A."/>
        </authorList>
    </citation>
    <scope>NUCLEOTIDE SEQUENCE [LARGE SCALE GENOMIC DNA]</scope>
    <source>
        <strain evidence="7 8">NBRC 108639</strain>
    </source>
</reference>
<dbReference type="EMBL" id="BLPF01000001">
    <property type="protein sequence ID" value="GFJ79445.1"/>
    <property type="molecule type" value="Genomic_DNA"/>
</dbReference>
<dbReference type="PROSITE" id="PS50901">
    <property type="entry name" value="FTSK"/>
    <property type="match status" value="1"/>
</dbReference>
<accession>A0A6V8KFC8</accession>
<dbReference type="Gene3D" id="3.40.50.300">
    <property type="entry name" value="P-loop containing nucleotide triphosphate hydrolases"/>
    <property type="match status" value="1"/>
</dbReference>
<feature type="transmembrane region" description="Helical" evidence="5">
    <location>
        <begin position="85"/>
        <end position="104"/>
    </location>
</feature>
<dbReference type="AlphaFoldDB" id="A0A6V8KFC8"/>
<keyword evidence="5" id="KW-1133">Transmembrane helix</keyword>
<evidence type="ECO:0000256" key="4">
    <source>
        <dbReference type="SAM" id="MobiDB-lite"/>
    </source>
</evidence>
<feature type="binding site" evidence="3">
    <location>
        <begin position="294"/>
        <end position="301"/>
    </location>
    <ligand>
        <name>ATP</name>
        <dbReference type="ChEBI" id="CHEBI:30616"/>
    </ligand>
</feature>
<dbReference type="Proteomes" id="UP000482800">
    <property type="component" value="Unassembled WGS sequence"/>
</dbReference>
<keyword evidence="5" id="KW-0812">Transmembrane</keyword>
<dbReference type="PANTHER" id="PTHR22683:SF1">
    <property type="entry name" value="TYPE VII SECRETION SYSTEM PROTEIN ESSC"/>
    <property type="match status" value="1"/>
</dbReference>
<dbReference type="GO" id="GO:0005524">
    <property type="term" value="F:ATP binding"/>
    <property type="evidence" value="ECO:0007669"/>
    <property type="project" value="UniProtKB-UniRule"/>
</dbReference>
<dbReference type="SUPFAM" id="SSF52540">
    <property type="entry name" value="P-loop containing nucleoside triphosphate hydrolases"/>
    <property type="match status" value="1"/>
</dbReference>
<evidence type="ECO:0000256" key="1">
    <source>
        <dbReference type="ARBA" id="ARBA00022741"/>
    </source>
</evidence>
<evidence type="ECO:0000256" key="3">
    <source>
        <dbReference type="PROSITE-ProRule" id="PRU00289"/>
    </source>
</evidence>
<evidence type="ECO:0000313" key="8">
    <source>
        <dbReference type="Proteomes" id="UP000482800"/>
    </source>
</evidence>
<dbReference type="InterPro" id="IPR002543">
    <property type="entry name" value="FtsK_dom"/>
</dbReference>
<dbReference type="InterPro" id="IPR027417">
    <property type="entry name" value="P-loop_NTPase"/>
</dbReference>
<dbReference type="GO" id="GO:0003677">
    <property type="term" value="F:DNA binding"/>
    <property type="evidence" value="ECO:0007669"/>
    <property type="project" value="InterPro"/>
</dbReference>
<sequence length="666" mass="70957">MARSRKVQPLTWLGRPWRDRAWLHPLYGTATVYVAGSTIEAVVSAHPDWPVWAVGAATGLVGAATTAAGVLAAAGDRFTGWARGYLGAAGLAGGTWLTYAAVTSPYEPKAVVSALVGAALFTGAYPAVRHAQLEHEAHYRAVRARPAPPVAAAVPQFRNPEAARWEGLLASVGLAGCTYRDREENRAGFAILISLPTTGKVTYRQVVGKCDALEIATKMPEGTVHAERAVSPDGRTLASEVWIHFDVEDILTKTLPMPDDHTPLSINAAFPVGLFADGEPILLKLREIAMLIVGVRGRGKTNLLNVIIHQLSRCTDVVIWMIDLKGGRAAKPWLKPWLDGKVKRPVLDWVATTRTEAHRMLVGGHALIEQRANAGYGGSKVEPTRQRPAVIVICDEIAALVGQHARGQKGDGGPKLYDLIAQLTLDIQLGRSEAVDFVLATQRGTVTMTGSGDLKSQCELRAGLGVTSPQDAQSVFTGNAPAAKLLAKLKDKATRGAVLIQDGDGGRISPGKLHFYGDGDAMLANVHRAATLHANYPAPLDEAGARAVDAAVRKLYDGSGYSGDDGRWSAARAEHLYADDGLPPEFSDDEPAASTPAQPAVAEPTARASSRGGGSCRPGRSAPRGARRGSSRCTTTNGRRLWSISRSPGSRSRTRRHRPMWTATRP</sequence>
<evidence type="ECO:0000256" key="5">
    <source>
        <dbReference type="SAM" id="Phobius"/>
    </source>
</evidence>
<evidence type="ECO:0000259" key="6">
    <source>
        <dbReference type="PROSITE" id="PS50901"/>
    </source>
</evidence>
<evidence type="ECO:0000313" key="7">
    <source>
        <dbReference type="EMBL" id="GFJ79445.1"/>
    </source>
</evidence>
<feature type="transmembrane region" description="Helical" evidence="5">
    <location>
        <begin position="49"/>
        <end position="73"/>
    </location>
</feature>
<dbReference type="InterPro" id="IPR050206">
    <property type="entry name" value="FtsK/SpoIIIE/SftA"/>
</dbReference>
<keyword evidence="5" id="KW-0472">Membrane</keyword>
<name>A0A6V8KFC8_9ACTN</name>
<gene>
    <name evidence="7" type="ORF">Phou_036250</name>
</gene>
<keyword evidence="1 3" id="KW-0547">Nucleotide-binding</keyword>
<dbReference type="PANTHER" id="PTHR22683">
    <property type="entry name" value="SPORULATION PROTEIN RELATED"/>
    <property type="match status" value="1"/>
</dbReference>
<feature type="domain" description="FtsK" evidence="6">
    <location>
        <begin position="278"/>
        <end position="473"/>
    </location>
</feature>
<evidence type="ECO:0000256" key="2">
    <source>
        <dbReference type="ARBA" id="ARBA00022840"/>
    </source>
</evidence>
<proteinExistence type="predicted"/>